<evidence type="ECO:0000313" key="4">
    <source>
        <dbReference type="Proteomes" id="UP001165269"/>
    </source>
</evidence>
<organism evidence="3 4">
    <name type="scientific">Streptomyces cylindrosporus</name>
    <dbReference type="NCBI Taxonomy" id="2927583"/>
    <lineage>
        <taxon>Bacteria</taxon>
        <taxon>Bacillati</taxon>
        <taxon>Actinomycetota</taxon>
        <taxon>Actinomycetes</taxon>
        <taxon>Kitasatosporales</taxon>
        <taxon>Streptomycetaceae</taxon>
        <taxon>Streptomyces</taxon>
    </lineage>
</organism>
<dbReference type="PANTHER" id="PTHR43833">
    <property type="entry name" value="POTASSIUM CHANNEL PROTEIN 2-RELATED-RELATED"/>
    <property type="match status" value="1"/>
</dbReference>
<dbReference type="SUPFAM" id="SSF51735">
    <property type="entry name" value="NAD(P)-binding Rossmann-fold domains"/>
    <property type="match status" value="2"/>
</dbReference>
<keyword evidence="1" id="KW-1133">Transmembrane helix</keyword>
<dbReference type="PROSITE" id="PS51201">
    <property type="entry name" value="RCK_N"/>
    <property type="match status" value="1"/>
</dbReference>
<keyword evidence="1" id="KW-0472">Membrane</keyword>
<proteinExistence type="predicted"/>
<dbReference type="PANTHER" id="PTHR43833:SF11">
    <property type="entry name" value="VOLTAGE-GATED POTASSIUM CHANNEL KCH"/>
    <property type="match status" value="1"/>
</dbReference>
<dbReference type="InterPro" id="IPR036291">
    <property type="entry name" value="NAD(P)-bd_dom_sf"/>
</dbReference>
<accession>A0ABS9YDL6</accession>
<evidence type="ECO:0000313" key="3">
    <source>
        <dbReference type="EMBL" id="MCI3275318.1"/>
    </source>
</evidence>
<dbReference type="EMBL" id="JALDAY010000009">
    <property type="protein sequence ID" value="MCI3275318.1"/>
    <property type="molecule type" value="Genomic_DNA"/>
</dbReference>
<dbReference type="Pfam" id="PF02254">
    <property type="entry name" value="TrkA_N"/>
    <property type="match status" value="1"/>
</dbReference>
<evidence type="ECO:0000259" key="2">
    <source>
        <dbReference type="PROSITE" id="PS51201"/>
    </source>
</evidence>
<sequence length="466" mass="49488">MTTPPARIATTHHYVVIGETHLASRVCATLHDGPHTAEHLARPRDEDLRAALGRRPSGVAVLLHDDVAALRYALAVAHLSPTTPLVATVFDRTVADELGRLLPRCEVTSPADLVAPALAGPCLDPAVVAVQRHGDRIRAVRESQDTLYTEDWRPRPRARWRERAGWALRQLRPHDAGTRLLVVGMLAVLAVLAGDWAWLAGHGRPPAEAFFDAARVVAGVGPAVAPEEAHGYQVLAALAMLSTVAFTALFTAGAVERMLGPRLIGLVGPRTLPRSGHVIVVGMGQVGMRLCVELRALRVPVVGVERDPQASAARLARSLGVPVMTGNGVDRQVLERLRLGHARALAAVGSDDLDNIAVAIAAHGVAAHTRVLIRAGEHEAIAETRSLLPMGTIRDVTGMAAAYVVARLRGEPVAGVVAHQGHIHLQSPDDTFSTGVPRDRARCAHPPAGPTAALPWPPGRAITIRN</sequence>
<dbReference type="RefSeq" id="WP_242769080.1">
    <property type="nucleotide sequence ID" value="NZ_JALDAY010000009.1"/>
</dbReference>
<comment type="caution">
    <text evidence="3">The sequence shown here is derived from an EMBL/GenBank/DDBJ whole genome shotgun (WGS) entry which is preliminary data.</text>
</comment>
<keyword evidence="4" id="KW-1185">Reference proteome</keyword>
<dbReference type="InterPro" id="IPR050721">
    <property type="entry name" value="Trk_Ktr_HKT_K-transport"/>
</dbReference>
<protein>
    <submittedName>
        <fullName evidence="3">NAD-binding protein</fullName>
    </submittedName>
</protein>
<name>A0ABS9YDL6_9ACTN</name>
<feature type="domain" description="RCK N-terminal" evidence="2">
    <location>
        <begin position="275"/>
        <end position="397"/>
    </location>
</feature>
<keyword evidence="1" id="KW-0812">Transmembrane</keyword>
<gene>
    <name evidence="3" type="ORF">MQP27_29970</name>
</gene>
<reference evidence="3" key="1">
    <citation type="submission" date="2022-03" db="EMBL/GenBank/DDBJ databases">
        <title>Streptomyces 7R015 and 7R016 isolated from Barleria lupulina in Thailand.</title>
        <authorList>
            <person name="Kanchanasin P."/>
            <person name="Phongsopitanun W."/>
            <person name="Tanasupawat S."/>
        </authorList>
    </citation>
    <scope>NUCLEOTIDE SEQUENCE</scope>
    <source>
        <strain evidence="3">7R015</strain>
    </source>
</reference>
<dbReference type="Gene3D" id="3.40.50.720">
    <property type="entry name" value="NAD(P)-binding Rossmann-like Domain"/>
    <property type="match status" value="1"/>
</dbReference>
<dbReference type="InterPro" id="IPR003148">
    <property type="entry name" value="RCK_N"/>
</dbReference>
<feature type="transmembrane region" description="Helical" evidence="1">
    <location>
        <begin position="234"/>
        <end position="255"/>
    </location>
</feature>
<feature type="transmembrane region" description="Helical" evidence="1">
    <location>
        <begin position="180"/>
        <end position="199"/>
    </location>
</feature>
<evidence type="ECO:0000256" key="1">
    <source>
        <dbReference type="SAM" id="Phobius"/>
    </source>
</evidence>
<dbReference type="Proteomes" id="UP001165269">
    <property type="component" value="Unassembled WGS sequence"/>
</dbReference>